<gene>
    <name evidence="2" type="ORF">OUZ56_017216</name>
</gene>
<name>A0ABR0ASE9_9CRUS</name>
<dbReference type="EMBL" id="JAOYFB010000038">
    <property type="protein sequence ID" value="KAK4028053.1"/>
    <property type="molecule type" value="Genomic_DNA"/>
</dbReference>
<feature type="compositionally biased region" description="Polar residues" evidence="1">
    <location>
        <begin position="107"/>
        <end position="119"/>
    </location>
</feature>
<feature type="region of interest" description="Disordered" evidence="1">
    <location>
        <begin position="49"/>
        <end position="83"/>
    </location>
</feature>
<reference evidence="2 3" key="1">
    <citation type="journal article" date="2023" name="Nucleic Acids Res.">
        <title>The hologenome of Daphnia magna reveals possible DNA methylation and microbiome-mediated evolution of the host genome.</title>
        <authorList>
            <person name="Chaturvedi A."/>
            <person name="Li X."/>
            <person name="Dhandapani V."/>
            <person name="Marshall H."/>
            <person name="Kissane S."/>
            <person name="Cuenca-Cambronero M."/>
            <person name="Asole G."/>
            <person name="Calvet F."/>
            <person name="Ruiz-Romero M."/>
            <person name="Marangio P."/>
            <person name="Guigo R."/>
            <person name="Rago D."/>
            <person name="Mirbahai L."/>
            <person name="Eastwood N."/>
            <person name="Colbourne J.K."/>
            <person name="Zhou J."/>
            <person name="Mallon E."/>
            <person name="Orsini L."/>
        </authorList>
    </citation>
    <scope>NUCLEOTIDE SEQUENCE [LARGE SCALE GENOMIC DNA]</scope>
    <source>
        <strain evidence="2">LRV0_1</strain>
    </source>
</reference>
<comment type="caution">
    <text evidence="2">The sequence shown here is derived from an EMBL/GenBank/DDBJ whole genome shotgun (WGS) entry which is preliminary data.</text>
</comment>
<feature type="compositionally biased region" description="Polar residues" evidence="1">
    <location>
        <begin position="74"/>
        <end position="83"/>
    </location>
</feature>
<proteinExistence type="predicted"/>
<evidence type="ECO:0000256" key="1">
    <source>
        <dbReference type="SAM" id="MobiDB-lite"/>
    </source>
</evidence>
<dbReference type="Proteomes" id="UP001234178">
    <property type="component" value="Unassembled WGS sequence"/>
</dbReference>
<evidence type="ECO:0000313" key="3">
    <source>
        <dbReference type="Proteomes" id="UP001234178"/>
    </source>
</evidence>
<evidence type="ECO:0000313" key="2">
    <source>
        <dbReference type="EMBL" id="KAK4028053.1"/>
    </source>
</evidence>
<accession>A0ABR0ASE9</accession>
<sequence length="119" mass="12633">MIVLQVSKLYFSRGKRPQQNKRGSSVVANCDFTLNSGTVLKIIVHSQPGNPTDAAQTHDGAVAAPATAKEASVPASTSTHSVQREQTVLELMGTHVELDTSRDDISILSSASPSRESDT</sequence>
<keyword evidence="3" id="KW-1185">Reference proteome</keyword>
<protein>
    <submittedName>
        <fullName evidence="2">Uncharacterized protein</fullName>
    </submittedName>
</protein>
<feature type="region of interest" description="Disordered" evidence="1">
    <location>
        <begin position="100"/>
        <end position="119"/>
    </location>
</feature>
<organism evidence="2 3">
    <name type="scientific">Daphnia magna</name>
    <dbReference type="NCBI Taxonomy" id="35525"/>
    <lineage>
        <taxon>Eukaryota</taxon>
        <taxon>Metazoa</taxon>
        <taxon>Ecdysozoa</taxon>
        <taxon>Arthropoda</taxon>
        <taxon>Crustacea</taxon>
        <taxon>Branchiopoda</taxon>
        <taxon>Diplostraca</taxon>
        <taxon>Cladocera</taxon>
        <taxon>Anomopoda</taxon>
        <taxon>Daphniidae</taxon>
        <taxon>Daphnia</taxon>
    </lineage>
</organism>